<dbReference type="EMBL" id="CAJZBQ010000013">
    <property type="protein sequence ID" value="CAG9315116.1"/>
    <property type="molecule type" value="Genomic_DNA"/>
</dbReference>
<reference evidence="7" key="1">
    <citation type="submission" date="2021-09" db="EMBL/GenBank/DDBJ databases">
        <authorList>
            <consortium name="AG Swart"/>
            <person name="Singh M."/>
            <person name="Singh A."/>
            <person name="Seah K."/>
            <person name="Emmerich C."/>
        </authorList>
    </citation>
    <scope>NUCLEOTIDE SEQUENCE</scope>
    <source>
        <strain evidence="7">ATCC30299</strain>
    </source>
</reference>
<feature type="transmembrane region" description="Helical" evidence="6">
    <location>
        <begin position="301"/>
        <end position="318"/>
    </location>
</feature>
<feature type="transmembrane region" description="Helical" evidence="6">
    <location>
        <begin position="330"/>
        <end position="352"/>
    </location>
</feature>
<keyword evidence="3 6" id="KW-0812">Transmembrane</keyword>
<protein>
    <recommendedName>
        <fullName evidence="9">Battenin</fullName>
    </recommendedName>
</protein>
<evidence type="ECO:0008006" key="9">
    <source>
        <dbReference type="Google" id="ProtNLM"/>
    </source>
</evidence>
<dbReference type="PANTHER" id="PTHR10981">
    <property type="entry name" value="BATTENIN"/>
    <property type="match status" value="1"/>
</dbReference>
<feature type="transmembrane region" description="Helical" evidence="6">
    <location>
        <begin position="162"/>
        <end position="183"/>
    </location>
</feature>
<feature type="transmembrane region" description="Helical" evidence="6">
    <location>
        <begin position="234"/>
        <end position="256"/>
    </location>
</feature>
<dbReference type="InterPro" id="IPR003492">
    <property type="entry name" value="Battenin_disease_Cln3"/>
</dbReference>
<evidence type="ECO:0000256" key="6">
    <source>
        <dbReference type="RuleBase" id="RU361113"/>
    </source>
</evidence>
<name>A0AAU9J014_9CILI</name>
<feature type="transmembrane region" description="Helical" evidence="6">
    <location>
        <begin position="364"/>
        <end position="391"/>
    </location>
</feature>
<feature type="transmembrane region" description="Helical" evidence="6">
    <location>
        <begin position="74"/>
        <end position="96"/>
    </location>
</feature>
<keyword evidence="4 6" id="KW-1133">Transmembrane helix</keyword>
<feature type="transmembrane region" description="Helical" evidence="6">
    <location>
        <begin position="132"/>
        <end position="156"/>
    </location>
</feature>
<keyword evidence="8" id="KW-1185">Reference proteome</keyword>
<dbReference type="PRINTS" id="PR01315">
    <property type="entry name" value="BATTENIN"/>
</dbReference>
<dbReference type="InterPro" id="IPR036259">
    <property type="entry name" value="MFS_trans_sf"/>
</dbReference>
<evidence type="ECO:0000256" key="3">
    <source>
        <dbReference type="ARBA" id="ARBA00022692"/>
    </source>
</evidence>
<comment type="similarity">
    <text evidence="2 6">Belongs to the battenin family.</text>
</comment>
<comment type="subcellular location">
    <subcellularLocation>
        <location evidence="1">Endomembrane system</location>
        <topology evidence="1">Multi-pass membrane protein</topology>
    </subcellularLocation>
</comment>
<keyword evidence="5 6" id="KW-0472">Membrane</keyword>
<accession>A0AAU9J014</accession>
<dbReference type="Pfam" id="PF02487">
    <property type="entry name" value="CLN3"/>
    <property type="match status" value="1"/>
</dbReference>
<gene>
    <name evidence="7" type="ORF">BSTOLATCC_MIC12890</name>
</gene>
<dbReference type="GO" id="GO:0012505">
    <property type="term" value="C:endomembrane system"/>
    <property type="evidence" value="ECO:0007669"/>
    <property type="project" value="UniProtKB-SubCell"/>
</dbReference>
<proteinExistence type="inferred from homology"/>
<evidence type="ECO:0000256" key="5">
    <source>
        <dbReference type="ARBA" id="ARBA00023136"/>
    </source>
</evidence>
<dbReference type="PANTHER" id="PTHR10981:SF7">
    <property type="entry name" value="BATTENIN"/>
    <property type="match status" value="1"/>
</dbReference>
<dbReference type="GO" id="GO:0005773">
    <property type="term" value="C:vacuole"/>
    <property type="evidence" value="ECO:0007669"/>
    <property type="project" value="UniProtKB-ARBA"/>
</dbReference>
<evidence type="ECO:0000256" key="4">
    <source>
        <dbReference type="ARBA" id="ARBA00022989"/>
    </source>
</evidence>
<dbReference type="GO" id="GO:0016020">
    <property type="term" value="C:membrane"/>
    <property type="evidence" value="ECO:0007669"/>
    <property type="project" value="UniProtKB-UniRule"/>
</dbReference>
<feature type="transmembrane region" description="Helical" evidence="6">
    <location>
        <begin position="9"/>
        <end position="30"/>
    </location>
</feature>
<evidence type="ECO:0000313" key="7">
    <source>
        <dbReference type="EMBL" id="CAG9315116.1"/>
    </source>
</evidence>
<evidence type="ECO:0000313" key="8">
    <source>
        <dbReference type="Proteomes" id="UP001162131"/>
    </source>
</evidence>
<feature type="transmembrane region" description="Helical" evidence="6">
    <location>
        <begin position="102"/>
        <end position="120"/>
    </location>
</feature>
<feature type="transmembrane region" description="Helical" evidence="6">
    <location>
        <begin position="42"/>
        <end position="62"/>
    </location>
</feature>
<evidence type="ECO:0000256" key="2">
    <source>
        <dbReference type="ARBA" id="ARBA00007467"/>
    </source>
</evidence>
<comment type="caution">
    <text evidence="7">The sequence shown here is derived from an EMBL/GenBank/DDBJ whole genome shotgun (WGS) entry which is preliminary data.</text>
</comment>
<dbReference type="Proteomes" id="UP001162131">
    <property type="component" value="Unassembled WGS sequence"/>
</dbReference>
<feature type="transmembrane region" description="Helical" evidence="6">
    <location>
        <begin position="268"/>
        <end position="289"/>
    </location>
</feature>
<sequence>MNIDFWQHFSILFVIGLVNNLGYVMIGVGAQDIATHFGEQNLMPLFQFMLVCCNLLVLAVNFRYLVGMNTMLRVTIIACSMVLSFGVMAICSAANGSWGFPIALLATLLMGMSQSWGECINLAFQKSFPSEYIVGFSSGTGFAGVAGSGAWLIFRAVSLENYQVFLIVTPLLIPYWLGFLWVYKKSKKQNSIKSIPLVEQNPENNSVEKIGKISAETGNALFSRSQIPIIWAEAGFWAVNLGSVYFLEYCVITGFADRATLKYSDNGSFFKENAFIIIQFCYQIGVLFSRSSLKCFKVPQVWIVTALQAFNFCLWWFEAEFLFLTMWGEFILSIWVGCMGGMSYVNVAYLILNTKKLPKELKEATFNVSLCFNNLGIVTAALFCLLLDNVIMSN</sequence>
<dbReference type="AlphaFoldDB" id="A0AAU9J014"/>
<dbReference type="SUPFAM" id="SSF103473">
    <property type="entry name" value="MFS general substrate transporter"/>
    <property type="match status" value="1"/>
</dbReference>
<organism evidence="7 8">
    <name type="scientific">Blepharisma stoltei</name>
    <dbReference type="NCBI Taxonomy" id="1481888"/>
    <lineage>
        <taxon>Eukaryota</taxon>
        <taxon>Sar</taxon>
        <taxon>Alveolata</taxon>
        <taxon>Ciliophora</taxon>
        <taxon>Postciliodesmatophora</taxon>
        <taxon>Heterotrichea</taxon>
        <taxon>Heterotrichida</taxon>
        <taxon>Blepharismidae</taxon>
        <taxon>Blepharisma</taxon>
    </lineage>
</organism>
<evidence type="ECO:0000256" key="1">
    <source>
        <dbReference type="ARBA" id="ARBA00004127"/>
    </source>
</evidence>